<sequence>MKAKTIKGNSLKEIESAFNNAISDGFKPTLAVIFLSVAQDREAICRLLEKHEIDIFGSTTAGEFIDGEIGEESVAMMLLDISHDHYKLVHLETGSSQTLAVAKSIGQQGLETFSNPAFIIASGGISTDGEMIVRGIEEAVGPKVTIFGGLAGDDFKMSGTYVFTNRHYSINGLVVIILDEDKINVKGLASSGWEPVGTVRTITKSEGNVVYTIDDQPALDVVIKYMGINKNLDEWKDVIMNVGSEFPMQIQRENAEPVIRAPLFANKEDRSLVCAGSVPQGSKVRFSLPPDDSVIDKVVDECETVKDKELNEAEAMIMFSCKARHLSLGPMVSEEIDRVKNVWNAPMIGFFSYGEMGKATKGKHEFHNNTCSLVVLSEKK</sequence>
<protein>
    <recommendedName>
        <fullName evidence="5">FIST domain-containing protein</fullName>
    </recommendedName>
</protein>
<dbReference type="RefSeq" id="WP_188438510.1">
    <property type="nucleotide sequence ID" value="NZ_BMFD01000001.1"/>
</dbReference>
<evidence type="ECO:0008006" key="5">
    <source>
        <dbReference type="Google" id="ProtNLM"/>
    </source>
</evidence>
<dbReference type="PANTHER" id="PTHR40252:SF2">
    <property type="entry name" value="BLR0328 PROTEIN"/>
    <property type="match status" value="1"/>
</dbReference>
<dbReference type="Pfam" id="PF08495">
    <property type="entry name" value="FIST"/>
    <property type="match status" value="1"/>
</dbReference>
<dbReference type="PANTHER" id="PTHR40252">
    <property type="entry name" value="BLR0328 PROTEIN"/>
    <property type="match status" value="1"/>
</dbReference>
<feature type="domain" description="FIST" evidence="1">
    <location>
        <begin position="27"/>
        <end position="217"/>
    </location>
</feature>
<comment type="caution">
    <text evidence="3">The sequence shown here is derived from an EMBL/GenBank/DDBJ whole genome shotgun (WGS) entry which is preliminary data.</text>
</comment>
<evidence type="ECO:0000313" key="4">
    <source>
        <dbReference type="Proteomes" id="UP000635885"/>
    </source>
</evidence>
<feature type="domain" description="FIST C-domain" evidence="2">
    <location>
        <begin position="218"/>
        <end position="359"/>
    </location>
</feature>
<name>A0ABQ1LLZ8_9BACT</name>
<proteinExistence type="predicted"/>
<organism evidence="3 4">
    <name type="scientific">Belliella aquatica</name>
    <dbReference type="NCBI Taxonomy" id="1323734"/>
    <lineage>
        <taxon>Bacteria</taxon>
        <taxon>Pseudomonadati</taxon>
        <taxon>Bacteroidota</taxon>
        <taxon>Cytophagia</taxon>
        <taxon>Cytophagales</taxon>
        <taxon>Cyclobacteriaceae</taxon>
        <taxon>Belliella</taxon>
    </lineage>
</organism>
<evidence type="ECO:0000313" key="3">
    <source>
        <dbReference type="EMBL" id="GGC25706.1"/>
    </source>
</evidence>
<dbReference type="InterPro" id="IPR013702">
    <property type="entry name" value="FIST_domain_N"/>
</dbReference>
<evidence type="ECO:0000259" key="2">
    <source>
        <dbReference type="SMART" id="SM01204"/>
    </source>
</evidence>
<dbReference type="InterPro" id="IPR019494">
    <property type="entry name" value="FIST_C"/>
</dbReference>
<keyword evidence="4" id="KW-1185">Reference proteome</keyword>
<dbReference type="EMBL" id="BMFD01000001">
    <property type="protein sequence ID" value="GGC25706.1"/>
    <property type="molecule type" value="Genomic_DNA"/>
</dbReference>
<dbReference type="SMART" id="SM01204">
    <property type="entry name" value="FIST_C"/>
    <property type="match status" value="1"/>
</dbReference>
<evidence type="ECO:0000259" key="1">
    <source>
        <dbReference type="SMART" id="SM00897"/>
    </source>
</evidence>
<dbReference type="Pfam" id="PF10442">
    <property type="entry name" value="FIST_C"/>
    <property type="match status" value="1"/>
</dbReference>
<accession>A0ABQ1LLZ8</accession>
<dbReference type="Proteomes" id="UP000635885">
    <property type="component" value="Unassembled WGS sequence"/>
</dbReference>
<reference evidence="4" key="1">
    <citation type="journal article" date="2019" name="Int. J. Syst. Evol. Microbiol.">
        <title>The Global Catalogue of Microorganisms (GCM) 10K type strain sequencing project: providing services to taxonomists for standard genome sequencing and annotation.</title>
        <authorList>
            <consortium name="The Broad Institute Genomics Platform"/>
            <consortium name="The Broad Institute Genome Sequencing Center for Infectious Disease"/>
            <person name="Wu L."/>
            <person name="Ma J."/>
        </authorList>
    </citation>
    <scope>NUCLEOTIDE SEQUENCE [LARGE SCALE GENOMIC DNA]</scope>
    <source>
        <strain evidence="4">CGMCC 1.12479</strain>
    </source>
</reference>
<gene>
    <name evidence="3" type="ORF">GCM10010993_00980</name>
</gene>
<dbReference type="SMART" id="SM00897">
    <property type="entry name" value="FIST"/>
    <property type="match status" value="1"/>
</dbReference>